<name>A0A5B7IME1_PORTR</name>
<organism evidence="1 2">
    <name type="scientific">Portunus trituberculatus</name>
    <name type="common">Swimming crab</name>
    <name type="synonym">Neptunus trituberculatus</name>
    <dbReference type="NCBI Taxonomy" id="210409"/>
    <lineage>
        <taxon>Eukaryota</taxon>
        <taxon>Metazoa</taxon>
        <taxon>Ecdysozoa</taxon>
        <taxon>Arthropoda</taxon>
        <taxon>Crustacea</taxon>
        <taxon>Multicrustacea</taxon>
        <taxon>Malacostraca</taxon>
        <taxon>Eumalacostraca</taxon>
        <taxon>Eucarida</taxon>
        <taxon>Decapoda</taxon>
        <taxon>Pleocyemata</taxon>
        <taxon>Brachyura</taxon>
        <taxon>Eubrachyura</taxon>
        <taxon>Portunoidea</taxon>
        <taxon>Portunidae</taxon>
        <taxon>Portuninae</taxon>
        <taxon>Portunus</taxon>
    </lineage>
</organism>
<accession>A0A5B7IME1</accession>
<dbReference type="AlphaFoldDB" id="A0A5B7IME1"/>
<protein>
    <submittedName>
        <fullName evidence="1">Uncharacterized protein</fullName>
    </submittedName>
</protein>
<keyword evidence="2" id="KW-1185">Reference proteome</keyword>
<gene>
    <name evidence="1" type="ORF">E2C01_081486</name>
</gene>
<evidence type="ECO:0000313" key="1">
    <source>
        <dbReference type="EMBL" id="MPC86651.1"/>
    </source>
</evidence>
<evidence type="ECO:0000313" key="2">
    <source>
        <dbReference type="Proteomes" id="UP000324222"/>
    </source>
</evidence>
<dbReference type="Proteomes" id="UP000324222">
    <property type="component" value="Unassembled WGS sequence"/>
</dbReference>
<reference evidence="1 2" key="1">
    <citation type="submission" date="2019-05" db="EMBL/GenBank/DDBJ databases">
        <title>Another draft genome of Portunus trituberculatus and its Hox gene families provides insights of decapod evolution.</title>
        <authorList>
            <person name="Jeong J.-H."/>
            <person name="Song I."/>
            <person name="Kim S."/>
            <person name="Choi T."/>
            <person name="Kim D."/>
            <person name="Ryu S."/>
            <person name="Kim W."/>
        </authorList>
    </citation>
    <scope>NUCLEOTIDE SEQUENCE [LARGE SCALE GENOMIC DNA]</scope>
    <source>
        <tissue evidence="1">Muscle</tissue>
    </source>
</reference>
<dbReference type="EMBL" id="VSRR010072108">
    <property type="protein sequence ID" value="MPC86651.1"/>
    <property type="molecule type" value="Genomic_DNA"/>
</dbReference>
<proteinExistence type="predicted"/>
<sequence length="16" mass="1916">MKGEDTRNRHAGTRMR</sequence>
<comment type="caution">
    <text evidence="1">The sequence shown here is derived from an EMBL/GenBank/DDBJ whole genome shotgun (WGS) entry which is preliminary data.</text>
</comment>